<dbReference type="AlphaFoldDB" id="A0A0J8B496"/>
<accession>A0A0J8B496</accession>
<feature type="non-terminal residue" evidence="2">
    <location>
        <position position="34"/>
    </location>
</feature>
<feature type="region of interest" description="Disordered" evidence="1">
    <location>
        <begin position="1"/>
        <end position="34"/>
    </location>
</feature>
<protein>
    <submittedName>
        <fullName evidence="2">Uncharacterized protein</fullName>
    </submittedName>
</protein>
<dbReference type="Gramene" id="KMS94657">
    <property type="protein sequence ID" value="KMS94657"/>
    <property type="gene ID" value="BVRB_016560"/>
</dbReference>
<name>A0A0J8B496_BETVV</name>
<evidence type="ECO:0000313" key="2">
    <source>
        <dbReference type="EMBL" id="KMS94657.1"/>
    </source>
</evidence>
<evidence type="ECO:0000313" key="3">
    <source>
        <dbReference type="Proteomes" id="UP000035740"/>
    </source>
</evidence>
<proteinExistence type="predicted"/>
<evidence type="ECO:0000256" key="1">
    <source>
        <dbReference type="SAM" id="MobiDB-lite"/>
    </source>
</evidence>
<dbReference type="Proteomes" id="UP000035740">
    <property type="component" value="Unassembled WGS sequence"/>
</dbReference>
<gene>
    <name evidence="2" type="ORF">BVRB_016560</name>
</gene>
<dbReference type="EMBL" id="KQ091447">
    <property type="protein sequence ID" value="KMS94657.1"/>
    <property type="molecule type" value="Genomic_DNA"/>
</dbReference>
<sequence length="34" mass="3979">MSSYNFEAPSKLSQLPPEGQWTTGFNDFFEDRDH</sequence>
<organism evidence="2 3">
    <name type="scientific">Beta vulgaris subsp. vulgaris</name>
    <name type="common">Beet</name>
    <dbReference type="NCBI Taxonomy" id="3555"/>
    <lineage>
        <taxon>Eukaryota</taxon>
        <taxon>Viridiplantae</taxon>
        <taxon>Streptophyta</taxon>
        <taxon>Embryophyta</taxon>
        <taxon>Tracheophyta</taxon>
        <taxon>Spermatophyta</taxon>
        <taxon>Magnoliopsida</taxon>
        <taxon>eudicotyledons</taxon>
        <taxon>Gunneridae</taxon>
        <taxon>Pentapetalae</taxon>
        <taxon>Caryophyllales</taxon>
        <taxon>Chenopodiaceae</taxon>
        <taxon>Betoideae</taxon>
        <taxon>Beta</taxon>
    </lineage>
</organism>
<keyword evidence="3" id="KW-1185">Reference proteome</keyword>
<reference evidence="2 3" key="1">
    <citation type="journal article" date="2014" name="Nature">
        <title>The genome of the recently domesticated crop plant sugar beet (Beta vulgaris).</title>
        <authorList>
            <person name="Dohm J.C."/>
            <person name="Minoche A.E."/>
            <person name="Holtgrawe D."/>
            <person name="Capella-Gutierrez S."/>
            <person name="Zakrzewski F."/>
            <person name="Tafer H."/>
            <person name="Rupp O."/>
            <person name="Sorensen T.R."/>
            <person name="Stracke R."/>
            <person name="Reinhardt R."/>
            <person name="Goesmann A."/>
            <person name="Kraft T."/>
            <person name="Schulz B."/>
            <person name="Stadler P.F."/>
            <person name="Schmidt T."/>
            <person name="Gabaldon T."/>
            <person name="Lehrach H."/>
            <person name="Weisshaar B."/>
            <person name="Himmelbauer H."/>
        </authorList>
    </citation>
    <scope>NUCLEOTIDE SEQUENCE [LARGE SCALE GENOMIC DNA]</scope>
    <source>
        <tissue evidence="2">Taproot</tissue>
    </source>
</reference>